<proteinExistence type="predicted"/>
<sequence length="141" mass="16026">MAPRRKSSPLIRVAGHLYYPLTHDCVTDPTVVVEESNLIIPIEYKSHRERRMPWFSSFPNVHSYTVLIAALYKQVVALARGWRIQLALMSLAAHDRFDGFEMVQRVGVWRGHDAPTASSNQTLRHDSAFIKPRCMASKPGP</sequence>
<evidence type="ECO:0000313" key="2">
    <source>
        <dbReference type="Proteomes" id="UP001428341"/>
    </source>
</evidence>
<dbReference type="AlphaFoldDB" id="A0AAP0M964"/>
<comment type="caution">
    <text evidence="1">The sequence shown here is derived from an EMBL/GenBank/DDBJ whole genome shotgun (WGS) entry which is preliminary data.</text>
</comment>
<dbReference type="EMBL" id="JBCGBO010000005">
    <property type="protein sequence ID" value="KAK9201143.1"/>
    <property type="molecule type" value="Genomic_DNA"/>
</dbReference>
<protein>
    <submittedName>
        <fullName evidence="1">Uncharacterized protein</fullName>
    </submittedName>
</protein>
<organism evidence="1 2">
    <name type="scientific">Citrus x changshan-huyou</name>
    <dbReference type="NCBI Taxonomy" id="2935761"/>
    <lineage>
        <taxon>Eukaryota</taxon>
        <taxon>Viridiplantae</taxon>
        <taxon>Streptophyta</taxon>
        <taxon>Embryophyta</taxon>
        <taxon>Tracheophyta</taxon>
        <taxon>Spermatophyta</taxon>
        <taxon>Magnoliopsida</taxon>
        <taxon>eudicotyledons</taxon>
        <taxon>Gunneridae</taxon>
        <taxon>Pentapetalae</taxon>
        <taxon>rosids</taxon>
        <taxon>malvids</taxon>
        <taxon>Sapindales</taxon>
        <taxon>Rutaceae</taxon>
        <taxon>Aurantioideae</taxon>
        <taxon>Citrus</taxon>
    </lineage>
</organism>
<name>A0AAP0M964_9ROSI</name>
<reference evidence="1 2" key="1">
    <citation type="submission" date="2024-05" db="EMBL/GenBank/DDBJ databases">
        <title>Haplotype-resolved chromosome-level genome assembly of Huyou (Citrus changshanensis).</title>
        <authorList>
            <person name="Miao C."/>
            <person name="Chen W."/>
            <person name="Wu Y."/>
            <person name="Wang L."/>
            <person name="Zhao S."/>
            <person name="Grierson D."/>
            <person name="Xu C."/>
            <person name="Chen K."/>
        </authorList>
    </citation>
    <scope>NUCLEOTIDE SEQUENCE [LARGE SCALE GENOMIC DNA]</scope>
    <source>
        <strain evidence="1">01-14</strain>
        <tissue evidence="1">Leaf</tissue>
    </source>
</reference>
<keyword evidence="2" id="KW-1185">Reference proteome</keyword>
<dbReference type="Proteomes" id="UP001428341">
    <property type="component" value="Unassembled WGS sequence"/>
</dbReference>
<gene>
    <name evidence="1" type="ORF">WN944_016344</name>
</gene>
<evidence type="ECO:0000313" key="1">
    <source>
        <dbReference type="EMBL" id="KAK9201143.1"/>
    </source>
</evidence>
<accession>A0AAP0M964</accession>